<sequence length="460" mass="51085">MRLGSCVDTRKQKRKLSTLDDGIMSNMWAEAQGASLPTGGVSFVPPRSPSPSLLGAMRHHGRVLGLLVALVLVAFVSLSSTFIGGNRSSRSVDQRDAERTPENWGTSEQEWPLPAVGDRTRHNIRHTPPTLAVPIKPDSFGVILVADLDQQSNDKSSNKPQFRSYIMHATLKVTPSSSSSYEKRDTFSVTFGDETKFTTSMNEAGRGFELSELAWFNGKLLAFDDRTGIVFRLQHFEGVSKTKPLQAVPEHIVMEGDGAVGKGQKHEWATVKDGELYMGSIGKEFTDNNGNVVGDSNLWVAIMDHNGDVRHEDWTANFAAVRSVLGCDWPGYVVHEAIEWSPVRRQWFILPRRVSTQMYNSKEDEKRGSNKVVIASEDFSSVEVREVGRVTPLRGFSSFKFIPRSDDSVIVAIKSVEVEDEQIQTSFITVFDLDGNVLMDETEIPGAKKYEGVAFAHDWS</sequence>
<dbReference type="FunFam" id="2.120.10.100:FF:000001">
    <property type="entry name" value="Soluble calcium-activated nucleotidase 1"/>
    <property type="match status" value="1"/>
</dbReference>
<dbReference type="PANTHER" id="PTHR13023">
    <property type="entry name" value="APYRASE"/>
    <property type="match status" value="1"/>
</dbReference>
<comment type="similarity">
    <text evidence="5">Belongs to the apyrase family.</text>
</comment>
<comment type="caution">
    <text evidence="9">The sequence shown here is derived from an EMBL/GenBank/DDBJ whole genome shotgun (WGS) entry which is preliminary data.</text>
</comment>
<evidence type="ECO:0000256" key="3">
    <source>
        <dbReference type="ARBA" id="ARBA00022801"/>
    </source>
</evidence>
<dbReference type="Gene3D" id="2.120.10.100">
    <property type="entry name" value="Apyrase"/>
    <property type="match status" value="1"/>
</dbReference>
<feature type="binding site" evidence="6">
    <location>
        <position position="451"/>
    </location>
    <ligand>
        <name>Ca(2+)</name>
        <dbReference type="ChEBI" id="CHEBI:29108"/>
    </ligand>
</feature>
<feature type="binding site" evidence="6">
    <location>
        <position position="336"/>
    </location>
    <ligand>
        <name>Ca(2+)</name>
        <dbReference type="ChEBI" id="CHEBI:29108"/>
    </ligand>
</feature>
<protein>
    <recommendedName>
        <fullName evidence="11">Soluble calcium-activated nucleotidase 1</fullName>
    </recommendedName>
</protein>
<evidence type="ECO:0008006" key="11">
    <source>
        <dbReference type="Google" id="ProtNLM"/>
    </source>
</evidence>
<feature type="binding site" evidence="6">
    <location>
        <position position="211"/>
    </location>
    <ligand>
        <name>Ca(2+)</name>
        <dbReference type="ChEBI" id="CHEBI:29108"/>
    </ligand>
</feature>
<keyword evidence="3" id="KW-0378">Hydrolase</keyword>
<feature type="binding site" evidence="6">
    <location>
        <position position="397"/>
    </location>
    <ligand>
        <name>Ca(2+)</name>
        <dbReference type="ChEBI" id="CHEBI:29108"/>
    </ligand>
</feature>
<feature type="region of interest" description="Disordered" evidence="7">
    <location>
        <begin position="85"/>
        <end position="113"/>
    </location>
</feature>
<feature type="transmembrane region" description="Helical" evidence="8">
    <location>
        <begin position="63"/>
        <end position="85"/>
    </location>
</feature>
<organism evidence="9 10">
    <name type="scientific">Peronospora matthiolae</name>
    <dbReference type="NCBI Taxonomy" id="2874970"/>
    <lineage>
        <taxon>Eukaryota</taxon>
        <taxon>Sar</taxon>
        <taxon>Stramenopiles</taxon>
        <taxon>Oomycota</taxon>
        <taxon>Peronosporomycetes</taxon>
        <taxon>Peronosporales</taxon>
        <taxon>Peronosporaceae</taxon>
        <taxon>Peronospora</taxon>
    </lineage>
</organism>
<dbReference type="GO" id="GO:0004382">
    <property type="term" value="F:GDP phosphatase activity"/>
    <property type="evidence" value="ECO:0007669"/>
    <property type="project" value="TreeGrafter"/>
</dbReference>
<keyword evidence="2 6" id="KW-0479">Metal-binding</keyword>
<dbReference type="Proteomes" id="UP001162060">
    <property type="component" value="Unassembled WGS sequence"/>
</dbReference>
<feature type="compositionally biased region" description="Basic and acidic residues" evidence="7">
    <location>
        <begin position="90"/>
        <end position="101"/>
    </location>
</feature>
<evidence type="ECO:0000256" key="7">
    <source>
        <dbReference type="SAM" id="MobiDB-lite"/>
    </source>
</evidence>
<evidence type="ECO:0000256" key="2">
    <source>
        <dbReference type="ARBA" id="ARBA00022723"/>
    </source>
</evidence>
<keyword evidence="8" id="KW-1133">Transmembrane helix</keyword>
<evidence type="ECO:0000256" key="8">
    <source>
        <dbReference type="SAM" id="Phobius"/>
    </source>
</evidence>
<evidence type="ECO:0000256" key="6">
    <source>
        <dbReference type="PIRSR" id="PIRSR609283-1"/>
    </source>
</evidence>
<dbReference type="PANTHER" id="PTHR13023:SF3">
    <property type="entry name" value="SOLUBLE CALCIUM-ACTIVATED NUCLEOTIDASE 1"/>
    <property type="match status" value="1"/>
</dbReference>
<accession>A0AAV1TT01</accession>
<evidence type="ECO:0000256" key="1">
    <source>
        <dbReference type="ARBA" id="ARBA00001913"/>
    </source>
</evidence>
<evidence type="ECO:0000313" key="10">
    <source>
        <dbReference type="Proteomes" id="UP001162060"/>
    </source>
</evidence>
<dbReference type="GO" id="GO:0005509">
    <property type="term" value="F:calcium ion binding"/>
    <property type="evidence" value="ECO:0007669"/>
    <property type="project" value="InterPro"/>
</dbReference>
<feature type="binding site" evidence="6">
    <location>
        <position position="267"/>
    </location>
    <ligand>
        <name>Ca(2+)</name>
        <dbReference type="ChEBI" id="CHEBI:29108"/>
    </ligand>
</feature>
<comment type="cofactor">
    <cofactor evidence="1 6">
        <name>Ca(2+)</name>
        <dbReference type="ChEBI" id="CHEBI:29108"/>
    </cofactor>
</comment>
<proteinExistence type="inferred from homology"/>
<keyword evidence="8" id="KW-0812">Transmembrane</keyword>
<dbReference type="InterPro" id="IPR009283">
    <property type="entry name" value="Apyrase"/>
</dbReference>
<evidence type="ECO:0000256" key="5">
    <source>
        <dbReference type="ARBA" id="ARBA00025738"/>
    </source>
</evidence>
<dbReference type="GO" id="GO:0045134">
    <property type="term" value="F:UDP phosphatase activity"/>
    <property type="evidence" value="ECO:0007669"/>
    <property type="project" value="TreeGrafter"/>
</dbReference>
<dbReference type="InterPro" id="IPR036258">
    <property type="entry name" value="Apyrase_sf"/>
</dbReference>
<keyword evidence="4 6" id="KW-0106">Calcium</keyword>
<dbReference type="EMBL" id="CAKLBY020000078">
    <property type="protein sequence ID" value="CAK7924761.1"/>
    <property type="molecule type" value="Genomic_DNA"/>
</dbReference>
<name>A0AAV1TT01_9STRA</name>
<evidence type="ECO:0000256" key="4">
    <source>
        <dbReference type="ARBA" id="ARBA00022837"/>
    </source>
</evidence>
<dbReference type="Pfam" id="PF06079">
    <property type="entry name" value="Apyrase"/>
    <property type="match status" value="1"/>
</dbReference>
<dbReference type="GO" id="GO:0030166">
    <property type="term" value="P:proteoglycan biosynthetic process"/>
    <property type="evidence" value="ECO:0007669"/>
    <property type="project" value="TreeGrafter"/>
</dbReference>
<reference evidence="9" key="1">
    <citation type="submission" date="2024-01" db="EMBL/GenBank/DDBJ databases">
        <authorList>
            <person name="Webb A."/>
        </authorList>
    </citation>
    <scope>NUCLEOTIDE SEQUENCE</scope>
    <source>
        <strain evidence="9">Pm1</strain>
    </source>
</reference>
<keyword evidence="8" id="KW-0472">Membrane</keyword>
<dbReference type="AlphaFoldDB" id="A0AAV1TT01"/>
<evidence type="ECO:0000313" key="9">
    <source>
        <dbReference type="EMBL" id="CAK7924761.1"/>
    </source>
</evidence>
<dbReference type="SUPFAM" id="SSF101887">
    <property type="entry name" value="Apyrase"/>
    <property type="match status" value="1"/>
</dbReference>
<gene>
    <name evidence="9" type="ORF">PM001_LOCUS9911</name>
</gene>
<feature type="binding site" evidence="6">
    <location>
        <position position="212"/>
    </location>
    <ligand>
        <name>Ca(2+)</name>
        <dbReference type="ChEBI" id="CHEBI:29108"/>
    </ligand>
</feature>